<gene>
    <name evidence="7" type="ORF">HXK00_01390</name>
</gene>
<dbReference type="PANTHER" id="PTHR11603:SF147">
    <property type="entry name" value="MEMBRANE PROTEIN"/>
    <property type="match status" value="1"/>
</dbReference>
<protein>
    <submittedName>
        <fullName evidence="7">PIN/TRAM domain-containing protein</fullName>
    </submittedName>
</protein>
<organism evidence="7 8">
    <name type="scientific">Abiotrophia defectiva</name>
    <name type="common">Streptococcus defectivus</name>
    <dbReference type="NCBI Taxonomy" id="46125"/>
    <lineage>
        <taxon>Bacteria</taxon>
        <taxon>Bacillati</taxon>
        <taxon>Bacillota</taxon>
        <taxon>Bacilli</taxon>
        <taxon>Lactobacillales</taxon>
        <taxon>Aerococcaceae</taxon>
        <taxon>Abiotrophia</taxon>
    </lineage>
</organism>
<keyword evidence="2" id="KW-0540">Nuclease</keyword>
<dbReference type="SUPFAM" id="SSF88723">
    <property type="entry name" value="PIN domain-like"/>
    <property type="match status" value="1"/>
</dbReference>
<dbReference type="PROSITE" id="PS50926">
    <property type="entry name" value="TRAM"/>
    <property type="match status" value="1"/>
</dbReference>
<dbReference type="GO" id="GO:0016787">
    <property type="term" value="F:hydrolase activity"/>
    <property type="evidence" value="ECO:0007669"/>
    <property type="project" value="UniProtKB-KW"/>
</dbReference>
<evidence type="ECO:0000256" key="1">
    <source>
        <dbReference type="ARBA" id="ARBA00001946"/>
    </source>
</evidence>
<dbReference type="InterPro" id="IPR002716">
    <property type="entry name" value="PIN_dom"/>
</dbReference>
<dbReference type="SMART" id="SM00670">
    <property type="entry name" value="PINc"/>
    <property type="match status" value="1"/>
</dbReference>
<evidence type="ECO:0000259" key="6">
    <source>
        <dbReference type="PROSITE" id="PS50926"/>
    </source>
</evidence>
<name>A0A929QSY9_ABIDE</name>
<evidence type="ECO:0000256" key="5">
    <source>
        <dbReference type="SAM" id="Phobius"/>
    </source>
</evidence>
<comment type="cofactor">
    <cofactor evidence="1">
        <name>Mg(2+)</name>
        <dbReference type="ChEBI" id="CHEBI:18420"/>
    </cofactor>
</comment>
<dbReference type="Gene3D" id="3.40.50.1010">
    <property type="entry name" value="5'-nuclease"/>
    <property type="match status" value="1"/>
</dbReference>
<sequence length="372" mass="41610">MFKRIVLMVSAIIGLSFGVSFGASIWPWVHLTQDFLQNTYFNGLLFAIIFALLGNLASPLLARWIRKTQEILNKQTTSTIFFGTIGGVVGLIIGYLISLPFSNLQIPFISNALPLVLSVILSIVGYQTATSRQDEWRTIFSRSASKREKQESRILERKAGENFHRYKLLDTSVIIDGRIADIAKTHFLEGVLVIPNFVLKELQFIADSVDSLKRARGRRGLDILNSLQKESLIPIEFYDGDFDDVPEVDSKLIRLAKLIDAAVVTNDYNLNKVCEFQNVTVFNINALALAVKPVVIPGEIMEVTVVKSGTERKQGVAYLDDGTMIVVEDGQHYMNERLKVIVTSALQTSAGRMIFAKPAHSQDKIETKQSHY</sequence>
<evidence type="ECO:0000256" key="4">
    <source>
        <dbReference type="ARBA" id="ARBA00022842"/>
    </source>
</evidence>
<dbReference type="InterPro" id="IPR002792">
    <property type="entry name" value="TRAM_dom"/>
</dbReference>
<evidence type="ECO:0000313" key="7">
    <source>
        <dbReference type="EMBL" id="MBF0934280.1"/>
    </source>
</evidence>
<feature type="transmembrane region" description="Helical" evidence="5">
    <location>
        <begin position="104"/>
        <end position="126"/>
    </location>
</feature>
<feature type="transmembrane region" description="Helical" evidence="5">
    <location>
        <begin position="41"/>
        <end position="65"/>
    </location>
</feature>
<evidence type="ECO:0000313" key="8">
    <source>
        <dbReference type="Proteomes" id="UP000757900"/>
    </source>
</evidence>
<comment type="caution">
    <text evidence="7">The sequence shown here is derived from an EMBL/GenBank/DDBJ whole genome shotgun (WGS) entry which is preliminary data.</text>
</comment>
<dbReference type="AlphaFoldDB" id="A0A929QSY9"/>
<reference evidence="7" key="1">
    <citation type="submission" date="2020-04" db="EMBL/GenBank/DDBJ databases">
        <title>Deep metagenomics examines the oral microbiome during advanced dental caries in children, revealing novel taxa and co-occurrences with host molecules.</title>
        <authorList>
            <person name="Baker J.L."/>
            <person name="Morton J.T."/>
            <person name="Dinis M."/>
            <person name="Alvarez R."/>
            <person name="Tran N.C."/>
            <person name="Knight R."/>
            <person name="Edlund A."/>
        </authorList>
    </citation>
    <scope>NUCLEOTIDE SEQUENCE</scope>
    <source>
        <strain evidence="7">JCVI_23_bin.16</strain>
    </source>
</reference>
<dbReference type="GO" id="GO:0004518">
    <property type="term" value="F:nuclease activity"/>
    <property type="evidence" value="ECO:0007669"/>
    <property type="project" value="UniProtKB-KW"/>
</dbReference>
<accession>A0A929QSY9</accession>
<keyword evidence="5" id="KW-0812">Transmembrane</keyword>
<keyword evidence="3" id="KW-0378">Hydrolase</keyword>
<feature type="domain" description="TRAM" evidence="6">
    <location>
        <begin position="294"/>
        <end position="355"/>
    </location>
</feature>
<dbReference type="InterPro" id="IPR052041">
    <property type="entry name" value="Nucleic_acid_metab_PIN/TRAM"/>
</dbReference>
<evidence type="ECO:0000256" key="3">
    <source>
        <dbReference type="ARBA" id="ARBA00022801"/>
    </source>
</evidence>
<feature type="transmembrane region" description="Helical" evidence="5">
    <location>
        <begin position="7"/>
        <end position="29"/>
    </location>
</feature>
<dbReference type="PANTHER" id="PTHR11603">
    <property type="entry name" value="AAA FAMILY ATPASE"/>
    <property type="match status" value="1"/>
</dbReference>
<keyword evidence="4" id="KW-0460">Magnesium</keyword>
<dbReference type="EMBL" id="JABZFV010000009">
    <property type="protein sequence ID" value="MBF0934280.1"/>
    <property type="molecule type" value="Genomic_DNA"/>
</dbReference>
<evidence type="ECO:0000256" key="2">
    <source>
        <dbReference type="ARBA" id="ARBA00022722"/>
    </source>
</evidence>
<dbReference type="CDD" id="cd09877">
    <property type="entry name" value="PIN_YacL-like"/>
    <property type="match status" value="1"/>
</dbReference>
<dbReference type="Proteomes" id="UP000757900">
    <property type="component" value="Unassembled WGS sequence"/>
</dbReference>
<proteinExistence type="predicted"/>
<keyword evidence="5" id="KW-1133">Transmembrane helix</keyword>
<feature type="transmembrane region" description="Helical" evidence="5">
    <location>
        <begin position="77"/>
        <end position="98"/>
    </location>
</feature>
<dbReference type="InterPro" id="IPR029060">
    <property type="entry name" value="PIN-like_dom_sf"/>
</dbReference>
<keyword evidence="5" id="KW-0472">Membrane</keyword>
<dbReference type="Pfam" id="PF01850">
    <property type="entry name" value="PIN"/>
    <property type="match status" value="1"/>
</dbReference>